<accession>A0A2T9Y461</accession>
<dbReference type="InterPro" id="IPR051807">
    <property type="entry name" value="Sec-metab_biosynth-assoc"/>
</dbReference>
<dbReference type="InterPro" id="IPR011008">
    <property type="entry name" value="Dimeric_a/b-barrel"/>
</dbReference>
<proteinExistence type="predicted"/>
<sequence length="137" mass="15766">MNTITKFVSKTQSSRILKSNAFCSNKFFSTSSVKSQEASGKEYFVKIKDFTDPECLSRRLAIREKHLEANKQMIRDSKIKFATALLDENERMVGSVMVFGGLSEEEIRKILNEDWYTKSKVWDLSTLEISLAKILRV</sequence>
<dbReference type="EMBL" id="MBFT01000793">
    <property type="protein sequence ID" value="PVU87139.1"/>
    <property type="molecule type" value="Genomic_DNA"/>
</dbReference>
<dbReference type="Gene3D" id="3.30.70.1060">
    <property type="entry name" value="Dimeric alpha+beta barrel"/>
    <property type="match status" value="1"/>
</dbReference>
<dbReference type="Proteomes" id="UP000245699">
    <property type="component" value="Unassembled WGS sequence"/>
</dbReference>
<name>A0A2T9Y461_9FUNG</name>
<dbReference type="OrthoDB" id="5519740at2759"/>
<protein>
    <recommendedName>
        <fullName evidence="3">YCII-related domain-containing protein</fullName>
    </recommendedName>
</protein>
<dbReference type="PANTHER" id="PTHR33606">
    <property type="entry name" value="PROTEIN YCII"/>
    <property type="match status" value="1"/>
</dbReference>
<evidence type="ECO:0000313" key="1">
    <source>
        <dbReference type="EMBL" id="PVU87139.1"/>
    </source>
</evidence>
<evidence type="ECO:0000313" key="2">
    <source>
        <dbReference type="Proteomes" id="UP000245699"/>
    </source>
</evidence>
<dbReference type="SUPFAM" id="SSF54909">
    <property type="entry name" value="Dimeric alpha+beta barrel"/>
    <property type="match status" value="1"/>
</dbReference>
<organism evidence="1 2">
    <name type="scientific">Furculomyces boomerangus</name>
    <dbReference type="NCBI Taxonomy" id="61424"/>
    <lineage>
        <taxon>Eukaryota</taxon>
        <taxon>Fungi</taxon>
        <taxon>Fungi incertae sedis</taxon>
        <taxon>Zoopagomycota</taxon>
        <taxon>Kickxellomycotina</taxon>
        <taxon>Harpellomycetes</taxon>
        <taxon>Harpellales</taxon>
        <taxon>Harpellaceae</taxon>
        <taxon>Furculomyces</taxon>
    </lineage>
</organism>
<gene>
    <name evidence="1" type="ORF">BB559_006176</name>
</gene>
<comment type="caution">
    <text evidence="1">The sequence shown here is derived from an EMBL/GenBank/DDBJ whole genome shotgun (WGS) entry which is preliminary data.</text>
</comment>
<dbReference type="PANTHER" id="PTHR33606:SF3">
    <property type="entry name" value="PROTEIN YCII"/>
    <property type="match status" value="1"/>
</dbReference>
<evidence type="ECO:0008006" key="3">
    <source>
        <dbReference type="Google" id="ProtNLM"/>
    </source>
</evidence>
<reference evidence="1 2" key="1">
    <citation type="journal article" date="2018" name="MBio">
        <title>Comparative Genomics Reveals the Core Gene Toolbox for the Fungus-Insect Symbiosis.</title>
        <authorList>
            <person name="Wang Y."/>
            <person name="Stata M."/>
            <person name="Wang W."/>
            <person name="Stajich J.E."/>
            <person name="White M.M."/>
            <person name="Moncalvo J.M."/>
        </authorList>
    </citation>
    <scope>NUCLEOTIDE SEQUENCE [LARGE SCALE GENOMIC DNA]</scope>
    <source>
        <strain evidence="1 2">AUS-77-4</strain>
    </source>
</reference>
<keyword evidence="2" id="KW-1185">Reference proteome</keyword>
<dbReference type="AlphaFoldDB" id="A0A2T9Y461"/>